<evidence type="ECO:0000313" key="2">
    <source>
        <dbReference type="Proteomes" id="UP000449547"/>
    </source>
</evidence>
<dbReference type="GeneID" id="54783022"/>
<proteinExistence type="predicted"/>
<name>A0A642UPM1_DIURU</name>
<evidence type="ECO:0000313" key="1">
    <source>
        <dbReference type="EMBL" id="KAA8899349.1"/>
    </source>
</evidence>
<protein>
    <submittedName>
        <fullName evidence="1">Uncharacterized protein</fullName>
    </submittedName>
</protein>
<reference evidence="1 2" key="1">
    <citation type="submission" date="2019-07" db="EMBL/GenBank/DDBJ databases">
        <title>Genome assembly of two rare yeast pathogens: Diutina rugosa and Trichomonascus ciferrii.</title>
        <authorList>
            <person name="Mixao V."/>
            <person name="Saus E."/>
            <person name="Hansen A."/>
            <person name="Lass-Flor C."/>
            <person name="Gabaldon T."/>
        </authorList>
    </citation>
    <scope>NUCLEOTIDE SEQUENCE [LARGE SCALE GENOMIC DNA]</scope>
    <source>
        <strain evidence="1 2">CBS 613</strain>
    </source>
</reference>
<gene>
    <name evidence="1" type="ORF">DIURU_004371</name>
</gene>
<dbReference type="VEuPathDB" id="FungiDB:DIURU_004371"/>
<dbReference type="Proteomes" id="UP000449547">
    <property type="component" value="Unassembled WGS sequence"/>
</dbReference>
<sequence length="238" mass="27401">MYPTIMSSRSERTAVGQSFFDRIKDSLPTERDRQQFDAFLDHLFNEVKFHETVTAIIFDEMIDSLDEIIRRGPGNGETEINKIHELIEDNFDVLEQAEIRMVNENAPDHAFAEYFKDDAMLTETRGKLWNLRKEAIDNVKSIVHRTANIQLGDGQAVNDVCNDFRDKIILAVSMFEQRLADHADTTFENTNIISAAFPPRHVAFIFKTAAGPSACWFMHRYGRTISNSKEVRRRVAEL</sequence>
<dbReference type="RefSeq" id="XP_034010863.1">
    <property type="nucleotide sequence ID" value="XM_034157237.1"/>
</dbReference>
<accession>A0A642UPM1</accession>
<comment type="caution">
    <text evidence="1">The sequence shown here is derived from an EMBL/GenBank/DDBJ whole genome shotgun (WGS) entry which is preliminary data.</text>
</comment>
<dbReference type="AlphaFoldDB" id="A0A642UPM1"/>
<keyword evidence="2" id="KW-1185">Reference proteome</keyword>
<organism evidence="1 2">
    <name type="scientific">Diutina rugosa</name>
    <name type="common">Yeast</name>
    <name type="synonym">Candida rugosa</name>
    <dbReference type="NCBI Taxonomy" id="5481"/>
    <lineage>
        <taxon>Eukaryota</taxon>
        <taxon>Fungi</taxon>
        <taxon>Dikarya</taxon>
        <taxon>Ascomycota</taxon>
        <taxon>Saccharomycotina</taxon>
        <taxon>Pichiomycetes</taxon>
        <taxon>Debaryomycetaceae</taxon>
        <taxon>Diutina</taxon>
    </lineage>
</organism>
<dbReference type="EMBL" id="SWFT01000124">
    <property type="protein sequence ID" value="KAA8899349.1"/>
    <property type="molecule type" value="Genomic_DNA"/>
</dbReference>